<accession>A0A037ZHS5</accession>
<dbReference type="CDD" id="cd07377">
    <property type="entry name" value="WHTH_GntR"/>
    <property type="match status" value="1"/>
</dbReference>
<keyword evidence="6" id="KW-1185">Reference proteome</keyword>
<dbReference type="RefSeq" id="WP_035259572.1">
    <property type="nucleotide sequence ID" value="NZ_JFKE01000004.1"/>
</dbReference>
<dbReference type="InterPro" id="IPR000524">
    <property type="entry name" value="Tscrpt_reg_HTH_GntR"/>
</dbReference>
<dbReference type="SMART" id="SM00866">
    <property type="entry name" value="UTRA"/>
    <property type="match status" value="1"/>
</dbReference>
<dbReference type="SUPFAM" id="SSF46785">
    <property type="entry name" value="Winged helix' DNA-binding domain"/>
    <property type="match status" value="1"/>
</dbReference>
<dbReference type="PANTHER" id="PTHR44846">
    <property type="entry name" value="MANNOSYL-D-GLYCERATE TRANSPORT/METABOLISM SYSTEM REPRESSOR MNGR-RELATED"/>
    <property type="match status" value="1"/>
</dbReference>
<protein>
    <submittedName>
        <fullName evidence="5">GntR family transcriptional regulator</fullName>
    </submittedName>
</protein>
<dbReference type="InterPro" id="IPR036388">
    <property type="entry name" value="WH-like_DNA-bd_sf"/>
</dbReference>
<keyword evidence="2" id="KW-0238">DNA-binding</keyword>
<dbReference type="PROSITE" id="PS50949">
    <property type="entry name" value="HTH_GNTR"/>
    <property type="match status" value="1"/>
</dbReference>
<dbReference type="SUPFAM" id="SSF64288">
    <property type="entry name" value="Chorismate lyase-like"/>
    <property type="match status" value="1"/>
</dbReference>
<evidence type="ECO:0000256" key="1">
    <source>
        <dbReference type="ARBA" id="ARBA00023015"/>
    </source>
</evidence>
<dbReference type="InterPro" id="IPR012702">
    <property type="entry name" value="CP_lyase_PhnF"/>
</dbReference>
<dbReference type="SMART" id="SM00345">
    <property type="entry name" value="HTH_GNTR"/>
    <property type="match status" value="1"/>
</dbReference>
<dbReference type="Gene3D" id="1.10.10.10">
    <property type="entry name" value="Winged helix-like DNA-binding domain superfamily/Winged helix DNA-binding domain"/>
    <property type="match status" value="1"/>
</dbReference>
<gene>
    <name evidence="5" type="ORF">ACMU_13425</name>
</gene>
<dbReference type="InterPro" id="IPR028978">
    <property type="entry name" value="Chorismate_lyase_/UTRA_dom_sf"/>
</dbReference>
<dbReference type="InterPro" id="IPR011663">
    <property type="entry name" value="UTRA"/>
</dbReference>
<name>A0A037ZHS5_9RHOB</name>
<dbReference type="GO" id="GO:0045892">
    <property type="term" value="P:negative regulation of DNA-templated transcription"/>
    <property type="evidence" value="ECO:0007669"/>
    <property type="project" value="TreeGrafter"/>
</dbReference>
<proteinExistence type="predicted"/>
<dbReference type="InterPro" id="IPR036390">
    <property type="entry name" value="WH_DNA-bd_sf"/>
</dbReference>
<evidence type="ECO:0000313" key="5">
    <source>
        <dbReference type="EMBL" id="KAJ55683.1"/>
    </source>
</evidence>
<feature type="domain" description="HTH gntR-type" evidence="4">
    <location>
        <begin position="4"/>
        <end position="72"/>
    </location>
</feature>
<evidence type="ECO:0000313" key="6">
    <source>
        <dbReference type="Proteomes" id="UP000026249"/>
    </source>
</evidence>
<dbReference type="EMBL" id="JFKE01000004">
    <property type="protein sequence ID" value="KAJ55683.1"/>
    <property type="molecule type" value="Genomic_DNA"/>
</dbReference>
<dbReference type="PRINTS" id="PR00035">
    <property type="entry name" value="HTHGNTR"/>
</dbReference>
<dbReference type="GO" id="GO:0003700">
    <property type="term" value="F:DNA-binding transcription factor activity"/>
    <property type="evidence" value="ECO:0007669"/>
    <property type="project" value="InterPro"/>
</dbReference>
<dbReference type="InterPro" id="IPR050679">
    <property type="entry name" value="Bact_HTH_transcr_reg"/>
</dbReference>
<dbReference type="NCBIfam" id="TIGR02325">
    <property type="entry name" value="C_P_lyase_phnF"/>
    <property type="match status" value="1"/>
</dbReference>
<dbReference type="Proteomes" id="UP000026249">
    <property type="component" value="Unassembled WGS sequence"/>
</dbReference>
<evidence type="ECO:0000256" key="3">
    <source>
        <dbReference type="ARBA" id="ARBA00023163"/>
    </source>
</evidence>
<reference evidence="5 6" key="1">
    <citation type="submission" date="2014-03" db="EMBL/GenBank/DDBJ databases">
        <title>Draft Genome Sequence of Actibacterium mucosum KCTC 23349, a Marine Alphaproteobacterium with Complex Ionic Requirements Isolated from Mediterranean Seawater at Malvarrosa Beach, Valencia, Spain.</title>
        <authorList>
            <person name="Arahal D.R."/>
            <person name="Shao Z."/>
            <person name="Lai Q."/>
            <person name="Pujalte M.J."/>
        </authorList>
    </citation>
    <scope>NUCLEOTIDE SEQUENCE [LARGE SCALE GENOMIC DNA]</scope>
    <source>
        <strain evidence="5 6">KCTC 23349</strain>
    </source>
</reference>
<dbReference type="GO" id="GO:0003677">
    <property type="term" value="F:DNA binding"/>
    <property type="evidence" value="ECO:0007669"/>
    <property type="project" value="UniProtKB-KW"/>
</dbReference>
<keyword evidence="3" id="KW-0804">Transcription</keyword>
<organism evidence="5 6">
    <name type="scientific">Actibacterium mucosum KCTC 23349</name>
    <dbReference type="NCBI Taxonomy" id="1454373"/>
    <lineage>
        <taxon>Bacteria</taxon>
        <taxon>Pseudomonadati</taxon>
        <taxon>Pseudomonadota</taxon>
        <taxon>Alphaproteobacteria</taxon>
        <taxon>Rhodobacterales</taxon>
        <taxon>Roseobacteraceae</taxon>
        <taxon>Actibacterium</taxon>
    </lineage>
</organism>
<dbReference type="Pfam" id="PF00392">
    <property type="entry name" value="GntR"/>
    <property type="match status" value="1"/>
</dbReference>
<dbReference type="Pfam" id="PF07702">
    <property type="entry name" value="UTRA"/>
    <property type="match status" value="1"/>
</dbReference>
<dbReference type="OrthoDB" id="9800645at2"/>
<sequence>MANTPLWKSIAMSLTSEIANGHYKPGDRLPTEAELSRRFQVNRHTVRRALQDMNESGLVHSRRGAGVFVASTPTDYPLGRRVRFSQNIAQAGKSSWREILLLEKRAPNRAEAEALELAEGDLVHVAETLAMQQDTPIALSRHVFSAERFPDILQNIEATGSITQALKRSGVADYTRAHTRLTAKSASAAQATRLRIREGDPILRTTGVNIDSKNQPIEYGRTWFVGDRISLIVSPE</sequence>
<comment type="caution">
    <text evidence="5">The sequence shown here is derived from an EMBL/GenBank/DDBJ whole genome shotgun (WGS) entry which is preliminary data.</text>
</comment>
<evidence type="ECO:0000256" key="2">
    <source>
        <dbReference type="ARBA" id="ARBA00023125"/>
    </source>
</evidence>
<evidence type="ECO:0000259" key="4">
    <source>
        <dbReference type="PROSITE" id="PS50949"/>
    </source>
</evidence>
<dbReference type="STRING" id="1454373.ACMU_13425"/>
<dbReference type="PANTHER" id="PTHR44846:SF1">
    <property type="entry name" value="MANNOSYL-D-GLYCERATE TRANSPORT_METABOLISM SYSTEM REPRESSOR MNGR-RELATED"/>
    <property type="match status" value="1"/>
</dbReference>
<dbReference type="Gene3D" id="3.40.1410.10">
    <property type="entry name" value="Chorismate lyase-like"/>
    <property type="match status" value="1"/>
</dbReference>
<keyword evidence="1" id="KW-0805">Transcription regulation</keyword>
<dbReference type="AlphaFoldDB" id="A0A037ZHS5"/>